<dbReference type="OrthoDB" id="836517at2"/>
<dbReference type="EMBL" id="CP001342">
    <property type="protein sequence ID" value="ACL42158.1"/>
    <property type="molecule type" value="Genomic_DNA"/>
</dbReference>
<protein>
    <recommendedName>
        <fullName evidence="2">ER-bound oxygenase mpaB/mpaB'/Rubber oxygenase catalytic domain-containing protein</fullName>
    </recommendedName>
</protein>
<dbReference type="KEGG" id="ach:Achl_4207"/>
<dbReference type="PANTHER" id="PTHR36124">
    <property type="match status" value="1"/>
</dbReference>
<feature type="region of interest" description="Disordered" evidence="1">
    <location>
        <begin position="252"/>
        <end position="280"/>
    </location>
</feature>
<evidence type="ECO:0000259" key="2">
    <source>
        <dbReference type="Pfam" id="PF09995"/>
    </source>
</evidence>
<keyword evidence="3" id="KW-0614">Plasmid</keyword>
<sequence>MLTHRSRTAVRPATDPFDLYRDMVLYTFKTEIRAGFFVAYYRNFAVPSIAKTLFERGETTARPMKRSYDTGIVIHEIIVNGFDSERGDKMVELLRRVHKGVPGSAEDFQYVLMTLLVIPLRWIDAHGWRKLTDDEREAAMAFYTELGKRMGLEPAPATFAEAAAFLDDYEARNLAPSPEGTALLDATAEALAVRLPGPLKNRTKNVIALMMDKPEVVPALGLKPAPTWLKSVFGRLLDVYALVIRTRPIGTDPSFTPGKSGKSVYPGGYQLDQIGPHSPH</sequence>
<reference evidence="3" key="1">
    <citation type="submission" date="2009-01" db="EMBL/GenBank/DDBJ databases">
        <title>Complete sequence of plasmid1 of Arthrobacter chlorophenolicus A6.</title>
        <authorList>
            <consortium name="US DOE Joint Genome Institute"/>
            <person name="Lucas S."/>
            <person name="Copeland A."/>
            <person name="Lapidus A."/>
            <person name="Glavina del Rio T."/>
            <person name="Tice H."/>
            <person name="Bruce D."/>
            <person name="Goodwin L."/>
            <person name="Pitluck S."/>
            <person name="Goltsman E."/>
            <person name="Clum A."/>
            <person name="Larimer F."/>
            <person name="Land M."/>
            <person name="Hauser L."/>
            <person name="Kyrpides N."/>
            <person name="Mikhailova N."/>
            <person name="Jansson J."/>
            <person name="Richardson P."/>
        </authorList>
    </citation>
    <scope>NUCLEOTIDE SEQUENCE [LARGE SCALE GENOMIC DNA]</scope>
    <source>
        <strain evidence="3">A6</strain>
        <plasmid evidence="3">pACHL01</plasmid>
    </source>
</reference>
<evidence type="ECO:0000256" key="1">
    <source>
        <dbReference type="SAM" id="MobiDB-lite"/>
    </source>
</evidence>
<name>B8HIB1_PSECP</name>
<dbReference type="AlphaFoldDB" id="B8HIB1"/>
<dbReference type="HOGENOM" id="CLU_039076_1_0_11"/>
<dbReference type="InterPro" id="IPR046366">
    <property type="entry name" value="MPAB"/>
</dbReference>
<dbReference type="GO" id="GO:0016491">
    <property type="term" value="F:oxidoreductase activity"/>
    <property type="evidence" value="ECO:0007669"/>
    <property type="project" value="InterPro"/>
</dbReference>
<dbReference type="PANTHER" id="PTHR36124:SF1">
    <property type="entry name" value="ER-BOUND OXYGENASE MPAB_MPAB'_RUBBER OXYGENASE CATALYTIC DOMAIN-CONTAINING PROTEIN"/>
    <property type="match status" value="1"/>
</dbReference>
<proteinExistence type="predicted"/>
<evidence type="ECO:0000313" key="4">
    <source>
        <dbReference type="Proteomes" id="UP000002505"/>
    </source>
</evidence>
<dbReference type="RefSeq" id="WP_012623175.1">
    <property type="nucleotide sequence ID" value="NC_011879.1"/>
</dbReference>
<accession>B8HIB1</accession>
<geneLocation type="plasmid" evidence="3 4">
    <name>pACHL01</name>
</geneLocation>
<feature type="domain" description="ER-bound oxygenase mpaB/mpaB'/Rubber oxygenase catalytic" evidence="2">
    <location>
        <begin position="35"/>
        <end position="227"/>
    </location>
</feature>
<dbReference type="InterPro" id="IPR018713">
    <property type="entry name" value="MPAB/Lcp_cat_dom"/>
</dbReference>
<organism evidence="3 4">
    <name type="scientific">Pseudarthrobacter chlorophenolicus (strain ATCC 700700 / DSM 12829 / CIP 107037 / JCM 12360 / KCTC 9906 / NCIMB 13794 / A6)</name>
    <name type="common">Arthrobacter chlorophenolicus</name>
    <dbReference type="NCBI Taxonomy" id="452863"/>
    <lineage>
        <taxon>Bacteria</taxon>
        <taxon>Bacillati</taxon>
        <taxon>Actinomycetota</taxon>
        <taxon>Actinomycetes</taxon>
        <taxon>Micrococcales</taxon>
        <taxon>Micrococcaceae</taxon>
        <taxon>Pseudarthrobacter</taxon>
    </lineage>
</organism>
<keyword evidence="4" id="KW-1185">Reference proteome</keyword>
<evidence type="ECO:0000313" key="3">
    <source>
        <dbReference type="EMBL" id="ACL42158.1"/>
    </source>
</evidence>
<dbReference type="Pfam" id="PF09995">
    <property type="entry name" value="MPAB_Lcp_cat"/>
    <property type="match status" value="1"/>
</dbReference>
<gene>
    <name evidence="3" type="ordered locus">Achl_4207</name>
</gene>
<dbReference type="Proteomes" id="UP000002505">
    <property type="component" value="Plasmid pACHL01"/>
</dbReference>